<dbReference type="InterPro" id="IPR011990">
    <property type="entry name" value="TPR-like_helical_dom_sf"/>
</dbReference>
<dbReference type="InterPro" id="IPR046341">
    <property type="entry name" value="SET_dom_sf"/>
</dbReference>
<dbReference type="GeneID" id="89940668"/>
<dbReference type="SUPFAM" id="SSF82199">
    <property type="entry name" value="SET domain"/>
    <property type="match status" value="1"/>
</dbReference>
<comment type="caution">
    <text evidence="3">The sequence shown here is derived from an EMBL/GenBank/DDBJ whole genome shotgun (WGS) entry which is preliminary data.</text>
</comment>
<dbReference type="RefSeq" id="XP_064673723.1">
    <property type="nucleotide sequence ID" value="XM_064816543.1"/>
</dbReference>
<reference evidence="3" key="2">
    <citation type="submission" date="2023-05" db="EMBL/GenBank/DDBJ databases">
        <authorList>
            <consortium name="Lawrence Berkeley National Laboratory"/>
            <person name="Steindorff A."/>
            <person name="Hensen N."/>
            <person name="Bonometti L."/>
            <person name="Westerberg I."/>
            <person name="Brannstrom I.O."/>
            <person name="Guillou S."/>
            <person name="Cros-Aarteil S."/>
            <person name="Calhoun S."/>
            <person name="Haridas S."/>
            <person name="Kuo A."/>
            <person name="Mondo S."/>
            <person name="Pangilinan J."/>
            <person name="Riley R."/>
            <person name="Labutti K."/>
            <person name="Andreopoulos B."/>
            <person name="Lipzen A."/>
            <person name="Chen C."/>
            <person name="Yanf M."/>
            <person name="Daum C."/>
            <person name="Ng V."/>
            <person name="Clum A."/>
            <person name="Ohm R."/>
            <person name="Martin F."/>
            <person name="Silar P."/>
            <person name="Natvig D."/>
            <person name="Lalanne C."/>
            <person name="Gautier V."/>
            <person name="Ament-Velasquez S.L."/>
            <person name="Kruys A."/>
            <person name="Hutchinson M.I."/>
            <person name="Powell A.J."/>
            <person name="Barry K."/>
            <person name="Miller A.N."/>
            <person name="Grigoriev I.V."/>
            <person name="Debuchy R."/>
            <person name="Gladieux P."/>
            <person name="Thoren M.H."/>
            <person name="Johannesson H."/>
        </authorList>
    </citation>
    <scope>NUCLEOTIDE SEQUENCE</scope>
    <source>
        <strain evidence="3">CBS 508.74</strain>
    </source>
</reference>
<dbReference type="SUPFAM" id="SSF48452">
    <property type="entry name" value="TPR-like"/>
    <property type="match status" value="1"/>
</dbReference>
<name>A0AAN6YWJ0_9PEZI</name>
<dbReference type="Proteomes" id="UP001302812">
    <property type="component" value="Unassembled WGS sequence"/>
</dbReference>
<accession>A0AAN6YWJ0</accession>
<dbReference type="Pfam" id="PF00856">
    <property type="entry name" value="SET"/>
    <property type="match status" value="1"/>
</dbReference>
<dbReference type="InterPro" id="IPR001214">
    <property type="entry name" value="SET_dom"/>
</dbReference>
<evidence type="ECO:0000313" key="4">
    <source>
        <dbReference type="Proteomes" id="UP001302812"/>
    </source>
</evidence>
<keyword evidence="4" id="KW-1185">Reference proteome</keyword>
<gene>
    <name evidence="3" type="ORF">N656DRAFT_786605</name>
</gene>
<evidence type="ECO:0000256" key="1">
    <source>
        <dbReference type="SAM" id="MobiDB-lite"/>
    </source>
</evidence>
<dbReference type="SMART" id="SM00317">
    <property type="entry name" value="SET"/>
    <property type="match status" value="1"/>
</dbReference>
<protein>
    <recommendedName>
        <fullName evidence="2">SET domain-containing protein</fullName>
    </recommendedName>
</protein>
<dbReference type="Gene3D" id="1.25.40.10">
    <property type="entry name" value="Tetratricopeptide repeat domain"/>
    <property type="match status" value="1"/>
</dbReference>
<organism evidence="3 4">
    <name type="scientific">Canariomyces notabilis</name>
    <dbReference type="NCBI Taxonomy" id="2074819"/>
    <lineage>
        <taxon>Eukaryota</taxon>
        <taxon>Fungi</taxon>
        <taxon>Dikarya</taxon>
        <taxon>Ascomycota</taxon>
        <taxon>Pezizomycotina</taxon>
        <taxon>Sordariomycetes</taxon>
        <taxon>Sordariomycetidae</taxon>
        <taxon>Sordariales</taxon>
        <taxon>Chaetomiaceae</taxon>
        <taxon>Canariomyces</taxon>
    </lineage>
</organism>
<feature type="compositionally biased region" description="Basic and acidic residues" evidence="1">
    <location>
        <begin position="17"/>
        <end position="37"/>
    </location>
</feature>
<dbReference type="PROSITE" id="PS50280">
    <property type="entry name" value="SET"/>
    <property type="match status" value="1"/>
</dbReference>
<feature type="region of interest" description="Disordered" evidence="1">
    <location>
        <begin position="1"/>
        <end position="44"/>
    </location>
</feature>
<dbReference type="AlphaFoldDB" id="A0AAN6YWJ0"/>
<dbReference type="PANTHER" id="PTHR47643">
    <property type="entry name" value="TPR DOMAIN PROTEIN (AFU_ORTHOLOGUE AFUA_5G12710)"/>
    <property type="match status" value="1"/>
</dbReference>
<proteinExistence type="predicted"/>
<dbReference type="InterPro" id="IPR053209">
    <property type="entry name" value="Gramillin-biosynth_MTr"/>
</dbReference>
<evidence type="ECO:0000259" key="2">
    <source>
        <dbReference type="PROSITE" id="PS50280"/>
    </source>
</evidence>
<dbReference type="InterPro" id="IPR019734">
    <property type="entry name" value="TPR_rpt"/>
</dbReference>
<sequence>MAATKEASVAVPRRRPTKEDLISTHKTHLDKQDRSPDAPRPVKQPIMSEAYPASTRSIRELEIIPLSDLCVEAHHRGKGIIVKAISPPYVGAGAVSIVEDQFGNAERLAIYNQPDSSILSAVPEGCVVAVKEPYYKKNGSENDFMICVDHPSDVILLRFTDPIIPEPLRLGPLLKTAEDWKKAGDTAFIEKDFPTAVFCYTEALESSSDPTFQSPIYTKRAGTNLVLGRYDDAKADALASLAGGPQQHEWKAYYNAGRAAYGLCDYRTSHSLLSKALALNQSHSGIQREHARCEARLHEEETGNYDFPAMLASLTAQSVHLDRGSFLRNTRVADSAHHGRGLFAARDLAAGEIIFVEKATLMPNQYDPGRASAALYALTVRQLCDNPSLAEPVLGMYGGEYARSGMEGMIVDGVPVVDVFLVESIRTKNCFSSPRSTVEDTKPSMPSGRQAKGLWVHAAAMNHGCVANSMRSFVGDMLISRATRDIKEGEEIFQQYVPVKSLVDARNRQYLEGWGFECGCKLCVTERRSPEANLAKRKEALMAVEKVCNKKLPGKGDLVPDATIRNVERLTKQLEDLHEADVYAEGLPKLTLIYPCNWLVGAHKGRKNHAKVIRYAKKVLRCFGFIVPEDKGVEWDPRKMYSSSGDMTLMTVHVVVALRRLAEAYEALGEGDMAKKCVEAAKFGYMLVTGFENDLSMLDR</sequence>
<reference evidence="3" key="1">
    <citation type="journal article" date="2023" name="Mol. Phylogenet. Evol.">
        <title>Genome-scale phylogeny and comparative genomics of the fungal order Sordariales.</title>
        <authorList>
            <person name="Hensen N."/>
            <person name="Bonometti L."/>
            <person name="Westerberg I."/>
            <person name="Brannstrom I.O."/>
            <person name="Guillou S."/>
            <person name="Cros-Aarteil S."/>
            <person name="Calhoun S."/>
            <person name="Haridas S."/>
            <person name="Kuo A."/>
            <person name="Mondo S."/>
            <person name="Pangilinan J."/>
            <person name="Riley R."/>
            <person name="LaButti K."/>
            <person name="Andreopoulos B."/>
            <person name="Lipzen A."/>
            <person name="Chen C."/>
            <person name="Yan M."/>
            <person name="Daum C."/>
            <person name="Ng V."/>
            <person name="Clum A."/>
            <person name="Steindorff A."/>
            <person name="Ohm R.A."/>
            <person name="Martin F."/>
            <person name="Silar P."/>
            <person name="Natvig D.O."/>
            <person name="Lalanne C."/>
            <person name="Gautier V."/>
            <person name="Ament-Velasquez S.L."/>
            <person name="Kruys A."/>
            <person name="Hutchinson M.I."/>
            <person name="Powell A.J."/>
            <person name="Barry K."/>
            <person name="Miller A.N."/>
            <person name="Grigoriev I.V."/>
            <person name="Debuchy R."/>
            <person name="Gladieux P."/>
            <person name="Hiltunen Thoren M."/>
            <person name="Johannesson H."/>
        </authorList>
    </citation>
    <scope>NUCLEOTIDE SEQUENCE</scope>
    <source>
        <strain evidence="3">CBS 508.74</strain>
    </source>
</reference>
<dbReference type="EMBL" id="MU853333">
    <property type="protein sequence ID" value="KAK4116153.1"/>
    <property type="molecule type" value="Genomic_DNA"/>
</dbReference>
<feature type="domain" description="SET" evidence="2">
    <location>
        <begin position="328"/>
        <end position="497"/>
    </location>
</feature>
<evidence type="ECO:0000313" key="3">
    <source>
        <dbReference type="EMBL" id="KAK4116153.1"/>
    </source>
</evidence>
<dbReference type="CDD" id="cd20071">
    <property type="entry name" value="SET_SMYD"/>
    <property type="match status" value="1"/>
</dbReference>
<dbReference type="Gene3D" id="2.170.270.10">
    <property type="entry name" value="SET domain"/>
    <property type="match status" value="1"/>
</dbReference>
<dbReference type="SMART" id="SM00028">
    <property type="entry name" value="TPR"/>
    <property type="match status" value="2"/>
</dbReference>
<dbReference type="PANTHER" id="PTHR47643:SF2">
    <property type="entry name" value="TPR DOMAIN PROTEIN (AFU_ORTHOLOGUE AFUA_5G12710)"/>
    <property type="match status" value="1"/>
</dbReference>